<feature type="transmembrane region" description="Helical" evidence="1">
    <location>
        <begin position="6"/>
        <end position="26"/>
    </location>
</feature>
<organism evidence="2">
    <name type="scientific">viral metagenome</name>
    <dbReference type="NCBI Taxonomy" id="1070528"/>
    <lineage>
        <taxon>unclassified sequences</taxon>
        <taxon>metagenomes</taxon>
        <taxon>organismal metagenomes</taxon>
    </lineage>
</organism>
<dbReference type="AlphaFoldDB" id="A0A6C0DMM2"/>
<keyword evidence="1" id="KW-0472">Membrane</keyword>
<reference evidence="2" key="1">
    <citation type="journal article" date="2020" name="Nature">
        <title>Giant virus diversity and host interactions through global metagenomics.</title>
        <authorList>
            <person name="Schulz F."/>
            <person name="Roux S."/>
            <person name="Paez-Espino D."/>
            <person name="Jungbluth S."/>
            <person name="Walsh D.A."/>
            <person name="Denef V.J."/>
            <person name="McMahon K.D."/>
            <person name="Konstantinidis K.T."/>
            <person name="Eloe-Fadrosh E.A."/>
            <person name="Kyrpides N.C."/>
            <person name="Woyke T."/>
        </authorList>
    </citation>
    <scope>NUCLEOTIDE SEQUENCE</scope>
    <source>
        <strain evidence="2">GVMAG-M-3300023174-30</strain>
    </source>
</reference>
<keyword evidence="1" id="KW-0812">Transmembrane</keyword>
<keyword evidence="1" id="KW-1133">Transmembrane helix</keyword>
<name>A0A6C0DMM2_9ZZZZ</name>
<sequence>MKLLNIYIFGTFVIIFISGIINNLSIDEYKIKKNNILETEQYIYKYLNENEYDIQYINKKLKELFKYGIMDYKNDMIINNANIRYGLNINNAYSQLSIYQNNIMNIINDRKQQSINNLIVYIKLHLYNYNLEFINNKFNEINKLNLSITFTRNEIPVIQLKADENLNILDIIEKRLTAEKEQELNIGIIVKNADLHQRHIDSLKNHIRLIFKSLK</sequence>
<protein>
    <submittedName>
        <fullName evidence="2">Uncharacterized protein</fullName>
    </submittedName>
</protein>
<evidence type="ECO:0000313" key="2">
    <source>
        <dbReference type="EMBL" id="QHT17592.1"/>
    </source>
</evidence>
<dbReference type="EMBL" id="MN739643">
    <property type="protein sequence ID" value="QHT17592.1"/>
    <property type="molecule type" value="Genomic_DNA"/>
</dbReference>
<evidence type="ECO:0000256" key="1">
    <source>
        <dbReference type="SAM" id="Phobius"/>
    </source>
</evidence>
<accession>A0A6C0DMM2</accession>
<proteinExistence type="predicted"/>